<evidence type="ECO:0000256" key="2">
    <source>
        <dbReference type="ARBA" id="ARBA00012438"/>
    </source>
</evidence>
<dbReference type="Pfam" id="PF02518">
    <property type="entry name" value="HATPase_c"/>
    <property type="match status" value="1"/>
</dbReference>
<accession>A0A1G6GXX4</accession>
<dbReference type="GO" id="GO:0000155">
    <property type="term" value="F:phosphorelay sensor kinase activity"/>
    <property type="evidence" value="ECO:0007669"/>
    <property type="project" value="InterPro"/>
</dbReference>
<comment type="catalytic activity">
    <reaction evidence="1">
        <text>ATP + protein L-histidine = ADP + protein N-phospho-L-histidine.</text>
        <dbReference type="EC" id="2.7.13.3"/>
    </reaction>
</comment>
<dbReference type="InterPro" id="IPR005467">
    <property type="entry name" value="His_kinase_dom"/>
</dbReference>
<keyword evidence="4" id="KW-0808">Transferase</keyword>
<gene>
    <name evidence="11" type="ORF">SAMN05216323_100530</name>
</gene>
<keyword evidence="5" id="KW-0547">Nucleotide-binding</keyword>
<dbReference type="PANTHER" id="PTHR43065:SF10">
    <property type="entry name" value="PEROXIDE STRESS-ACTIVATED HISTIDINE KINASE MAK3"/>
    <property type="match status" value="1"/>
</dbReference>
<sequence length="385" mass="44185">MIKFYTRKFHIKLIILFLLSLIALASLWVTHDLVKNLAKEEKKKIELWASANEELSKQQEDENRDYSFVFKVLEENNTVPTILTDGNNEIIGSRNIDSLKISTKERAAKMIKMMSAKHKPFVITISEKEKNLLYYDDSTILKKLYYFPIVQLIVLILFIFAAYLAFSSIRNSEQNLVWVGMAKETAHQLGTPTSSLLAWLEVLKDNELPDTLLVELDRDIHRLEKITDRFSKIGSSPSLRSLNLIDQIENSIGYLQKRISGSIVFVKKYNPNEEVYVKINESLFEWVLENLVKNAIDAMQGKGTITFTVRDDIQVAYIDINDQGKGVPKNIAKTIFKPGFTTKERGWGLGLSLSKRIIEDYHKGKIFVLQSDSVRGTTFRIVLKK</sequence>
<dbReference type="PROSITE" id="PS50109">
    <property type="entry name" value="HIS_KIN"/>
    <property type="match status" value="1"/>
</dbReference>
<proteinExistence type="predicted"/>
<protein>
    <recommendedName>
        <fullName evidence="2">histidine kinase</fullName>
        <ecNumber evidence="2">2.7.13.3</ecNumber>
    </recommendedName>
</protein>
<dbReference type="PRINTS" id="PR00344">
    <property type="entry name" value="BCTRLSENSOR"/>
</dbReference>
<keyword evidence="7" id="KW-0067">ATP-binding</keyword>
<dbReference type="EMBL" id="FMYP01000005">
    <property type="protein sequence ID" value="SDB86910.1"/>
    <property type="molecule type" value="Genomic_DNA"/>
</dbReference>
<dbReference type="PANTHER" id="PTHR43065">
    <property type="entry name" value="SENSOR HISTIDINE KINASE"/>
    <property type="match status" value="1"/>
</dbReference>
<evidence type="ECO:0000256" key="4">
    <source>
        <dbReference type="ARBA" id="ARBA00022679"/>
    </source>
</evidence>
<reference evidence="11 12" key="1">
    <citation type="submission" date="2016-09" db="EMBL/GenBank/DDBJ databases">
        <authorList>
            <person name="Capua I."/>
            <person name="De Benedictis P."/>
            <person name="Joannis T."/>
            <person name="Lombin L.H."/>
            <person name="Cattoli G."/>
        </authorList>
    </citation>
    <scope>NUCLEOTIDE SEQUENCE [LARGE SCALE GENOMIC DNA]</scope>
    <source>
        <strain evidence="11 12">A7P-90m</strain>
    </source>
</reference>
<keyword evidence="9" id="KW-1133">Transmembrane helix</keyword>
<evidence type="ECO:0000313" key="12">
    <source>
        <dbReference type="Proteomes" id="UP000199452"/>
    </source>
</evidence>
<dbReference type="GO" id="GO:0005524">
    <property type="term" value="F:ATP binding"/>
    <property type="evidence" value="ECO:0007669"/>
    <property type="project" value="UniProtKB-KW"/>
</dbReference>
<dbReference type="InterPro" id="IPR003594">
    <property type="entry name" value="HATPase_dom"/>
</dbReference>
<dbReference type="InterPro" id="IPR003661">
    <property type="entry name" value="HisK_dim/P_dom"/>
</dbReference>
<evidence type="ECO:0000256" key="8">
    <source>
        <dbReference type="ARBA" id="ARBA00023012"/>
    </source>
</evidence>
<dbReference type="SMART" id="SM00387">
    <property type="entry name" value="HATPase_c"/>
    <property type="match status" value="1"/>
</dbReference>
<feature type="transmembrane region" description="Helical" evidence="9">
    <location>
        <begin position="9"/>
        <end position="29"/>
    </location>
</feature>
<keyword evidence="8" id="KW-0902">Two-component regulatory system</keyword>
<name>A0A1G6GXX4_9BACT</name>
<evidence type="ECO:0000259" key="10">
    <source>
        <dbReference type="PROSITE" id="PS50109"/>
    </source>
</evidence>
<dbReference type="OrthoDB" id="9815750at2"/>
<dbReference type="STRING" id="1640674.SAMN05216323_100530"/>
<evidence type="ECO:0000256" key="5">
    <source>
        <dbReference type="ARBA" id="ARBA00022741"/>
    </source>
</evidence>
<keyword evidence="12" id="KW-1185">Reference proteome</keyword>
<keyword evidence="3" id="KW-0597">Phosphoprotein</keyword>
<dbReference type="Gene3D" id="3.30.565.10">
    <property type="entry name" value="Histidine kinase-like ATPase, C-terminal domain"/>
    <property type="match status" value="1"/>
</dbReference>
<keyword evidence="9" id="KW-0472">Membrane</keyword>
<keyword evidence="9" id="KW-0812">Transmembrane</keyword>
<evidence type="ECO:0000256" key="1">
    <source>
        <dbReference type="ARBA" id="ARBA00000085"/>
    </source>
</evidence>
<evidence type="ECO:0000256" key="7">
    <source>
        <dbReference type="ARBA" id="ARBA00022840"/>
    </source>
</evidence>
<organism evidence="11 12">
    <name type="scientific">Williamwhitmania taraxaci</name>
    <dbReference type="NCBI Taxonomy" id="1640674"/>
    <lineage>
        <taxon>Bacteria</taxon>
        <taxon>Pseudomonadati</taxon>
        <taxon>Bacteroidota</taxon>
        <taxon>Bacteroidia</taxon>
        <taxon>Bacteroidales</taxon>
        <taxon>Williamwhitmaniaceae</taxon>
        <taxon>Williamwhitmania</taxon>
    </lineage>
</organism>
<dbReference type="SUPFAM" id="SSF55874">
    <property type="entry name" value="ATPase domain of HSP90 chaperone/DNA topoisomerase II/histidine kinase"/>
    <property type="match status" value="1"/>
</dbReference>
<evidence type="ECO:0000313" key="11">
    <source>
        <dbReference type="EMBL" id="SDB86910.1"/>
    </source>
</evidence>
<dbReference type="Proteomes" id="UP000199452">
    <property type="component" value="Unassembled WGS sequence"/>
</dbReference>
<evidence type="ECO:0000256" key="3">
    <source>
        <dbReference type="ARBA" id="ARBA00022553"/>
    </source>
</evidence>
<dbReference type="RefSeq" id="WP_092435204.1">
    <property type="nucleotide sequence ID" value="NZ_FMYP01000005.1"/>
</dbReference>
<feature type="transmembrane region" description="Helical" evidence="9">
    <location>
        <begin position="144"/>
        <end position="166"/>
    </location>
</feature>
<dbReference type="EC" id="2.7.13.3" evidence="2"/>
<dbReference type="InterPro" id="IPR004358">
    <property type="entry name" value="Sig_transdc_His_kin-like_C"/>
</dbReference>
<feature type="domain" description="Histidine kinase" evidence="10">
    <location>
        <begin position="184"/>
        <end position="385"/>
    </location>
</feature>
<dbReference type="CDD" id="cd00082">
    <property type="entry name" value="HisKA"/>
    <property type="match status" value="1"/>
</dbReference>
<dbReference type="InterPro" id="IPR036890">
    <property type="entry name" value="HATPase_C_sf"/>
</dbReference>
<keyword evidence="6 11" id="KW-0418">Kinase</keyword>
<dbReference type="AlphaFoldDB" id="A0A1G6GXX4"/>
<evidence type="ECO:0000256" key="9">
    <source>
        <dbReference type="SAM" id="Phobius"/>
    </source>
</evidence>
<evidence type="ECO:0000256" key="6">
    <source>
        <dbReference type="ARBA" id="ARBA00022777"/>
    </source>
</evidence>